<dbReference type="GO" id="GO:0046872">
    <property type="term" value="F:metal ion binding"/>
    <property type="evidence" value="ECO:0007669"/>
    <property type="project" value="UniProtKB-KW"/>
</dbReference>
<reference evidence="4" key="1">
    <citation type="submission" date="2019-12" db="EMBL/GenBank/DDBJ databases">
        <title>Clostridiaceae gen. nov. sp. nov., isolated from sediment in Xinjiang, China.</title>
        <authorList>
            <person name="Zhang R."/>
        </authorList>
    </citation>
    <scope>NUCLEOTIDE SEQUENCE</scope>
    <source>
        <strain evidence="4">D2Q-11</strain>
    </source>
</reference>
<sequence>MDNILNKSKDIKDWLIKVRRDFHICPELGMEEFKTSEKICNLLDEMGIEYQRGVANTGVVGLIKGAEKGKTVALRADMDALPILEKNDVSYKSKVDGKMHACGHDAHMTILLGTAKILNEIKGDIKGNIKLIFQPAEETVGGAQPMIEAGVMENPKVDAIFGLHVAPEIPVGKIGIKYDKMNASSDTLNIKILGESTHGAYPQSGIDSIMITAQVINALQSIVSRNISPVDSAVVSLGTINGGTQHNIIANSVQIRGTLRTLTPKTREMALSRIQNIVEGIPRTLGGRGEFIREEGYAALINHDDMVDLVKHNGEKLLGEENIIIINEPSLGVEDFAYFLNKAKGAYYRLGCRNEENGIIYDGHHDRFNIDEDCLPIGVAMQVSNVIKFLK</sequence>
<dbReference type="PANTHER" id="PTHR11014">
    <property type="entry name" value="PEPTIDASE M20 FAMILY MEMBER"/>
    <property type="match status" value="1"/>
</dbReference>
<keyword evidence="2" id="KW-0464">Manganese</keyword>
<dbReference type="InterPro" id="IPR011650">
    <property type="entry name" value="Peptidase_M20_dimer"/>
</dbReference>
<dbReference type="NCBIfam" id="TIGR01891">
    <property type="entry name" value="amidohydrolases"/>
    <property type="match status" value="1"/>
</dbReference>
<feature type="domain" description="Peptidase M20 dimerisation" evidence="3">
    <location>
        <begin position="187"/>
        <end position="279"/>
    </location>
</feature>
<feature type="binding site" evidence="2">
    <location>
        <position position="138"/>
    </location>
    <ligand>
        <name>Mn(2+)</name>
        <dbReference type="ChEBI" id="CHEBI:29035"/>
        <label>2</label>
    </ligand>
</feature>
<dbReference type="GO" id="GO:0019877">
    <property type="term" value="P:diaminopimelate biosynthetic process"/>
    <property type="evidence" value="ECO:0007669"/>
    <property type="project" value="UniProtKB-ARBA"/>
</dbReference>
<feature type="binding site" evidence="2">
    <location>
        <position position="364"/>
    </location>
    <ligand>
        <name>Mn(2+)</name>
        <dbReference type="ChEBI" id="CHEBI:29035"/>
        <label>2</label>
    </ligand>
</feature>
<dbReference type="RefSeq" id="WP_203365384.1">
    <property type="nucleotide sequence ID" value="NZ_WSFT01000016.1"/>
</dbReference>
<evidence type="ECO:0000313" key="4">
    <source>
        <dbReference type="EMBL" id="MBS4537457.1"/>
    </source>
</evidence>
<evidence type="ECO:0000313" key="5">
    <source>
        <dbReference type="Proteomes" id="UP000724672"/>
    </source>
</evidence>
<protein>
    <submittedName>
        <fullName evidence="4">Amidohydrolase</fullName>
    </submittedName>
</protein>
<dbReference type="Pfam" id="PF01546">
    <property type="entry name" value="Peptidase_M20"/>
    <property type="match status" value="1"/>
</dbReference>
<feature type="binding site" evidence="2">
    <location>
        <position position="164"/>
    </location>
    <ligand>
        <name>Mn(2+)</name>
        <dbReference type="ChEBI" id="CHEBI:29035"/>
        <label>2</label>
    </ligand>
</feature>
<dbReference type="Gene3D" id="3.30.70.360">
    <property type="match status" value="1"/>
</dbReference>
<dbReference type="EMBL" id="WSFT01000016">
    <property type="protein sequence ID" value="MBS4537457.1"/>
    <property type="molecule type" value="Genomic_DNA"/>
</dbReference>
<keyword evidence="2" id="KW-0479">Metal-binding</keyword>
<dbReference type="InterPro" id="IPR002933">
    <property type="entry name" value="Peptidase_M20"/>
</dbReference>
<organism evidence="4 5">
    <name type="scientific">Anaeromonas frigoriresistens</name>
    <dbReference type="NCBI Taxonomy" id="2683708"/>
    <lineage>
        <taxon>Bacteria</taxon>
        <taxon>Bacillati</taxon>
        <taxon>Bacillota</taxon>
        <taxon>Tissierellia</taxon>
        <taxon>Tissierellales</taxon>
        <taxon>Thermohalobacteraceae</taxon>
        <taxon>Anaeromonas</taxon>
    </lineage>
</organism>
<dbReference type="FunFam" id="3.30.70.360:FF:000001">
    <property type="entry name" value="N-acetyldiaminopimelate deacetylase"/>
    <property type="match status" value="1"/>
</dbReference>
<dbReference type="SUPFAM" id="SSF55031">
    <property type="entry name" value="Bacterial exopeptidase dimerisation domain"/>
    <property type="match status" value="1"/>
</dbReference>
<accession>A0A942Z6D1</accession>
<feature type="binding site" evidence="2">
    <location>
        <position position="104"/>
    </location>
    <ligand>
        <name>Mn(2+)</name>
        <dbReference type="ChEBI" id="CHEBI:29035"/>
        <label>2</label>
    </ligand>
</feature>
<evidence type="ECO:0000259" key="3">
    <source>
        <dbReference type="Pfam" id="PF07687"/>
    </source>
</evidence>
<dbReference type="Pfam" id="PF07687">
    <property type="entry name" value="M20_dimer"/>
    <property type="match status" value="1"/>
</dbReference>
<gene>
    <name evidence="4" type="ORF">GOQ27_03230</name>
</gene>
<dbReference type="CDD" id="cd03886">
    <property type="entry name" value="M20_Acy1"/>
    <property type="match status" value="1"/>
</dbReference>
<keyword evidence="1" id="KW-0378">Hydrolase</keyword>
<dbReference type="InterPro" id="IPR017439">
    <property type="entry name" value="Amidohydrolase"/>
</dbReference>
<dbReference type="PANTHER" id="PTHR11014:SF63">
    <property type="entry name" value="METALLOPEPTIDASE, PUTATIVE (AFU_ORTHOLOGUE AFUA_6G09600)-RELATED"/>
    <property type="match status" value="1"/>
</dbReference>
<name>A0A942Z6D1_9FIRM</name>
<proteinExistence type="predicted"/>
<comment type="cofactor">
    <cofactor evidence="2">
        <name>Mn(2+)</name>
        <dbReference type="ChEBI" id="CHEBI:29035"/>
    </cofactor>
    <text evidence="2">The Mn(2+) ion enhances activity.</text>
</comment>
<dbReference type="Proteomes" id="UP000724672">
    <property type="component" value="Unassembled WGS sequence"/>
</dbReference>
<dbReference type="SUPFAM" id="SSF53187">
    <property type="entry name" value="Zn-dependent exopeptidases"/>
    <property type="match status" value="1"/>
</dbReference>
<dbReference type="AlphaFoldDB" id="A0A942Z6D1"/>
<feature type="binding site" evidence="2">
    <location>
        <position position="102"/>
    </location>
    <ligand>
        <name>Mn(2+)</name>
        <dbReference type="ChEBI" id="CHEBI:29035"/>
        <label>2</label>
    </ligand>
</feature>
<evidence type="ECO:0000256" key="1">
    <source>
        <dbReference type="ARBA" id="ARBA00022801"/>
    </source>
</evidence>
<dbReference type="Gene3D" id="3.40.630.10">
    <property type="entry name" value="Zn peptidases"/>
    <property type="match status" value="1"/>
</dbReference>
<comment type="caution">
    <text evidence="4">The sequence shown here is derived from an EMBL/GenBank/DDBJ whole genome shotgun (WGS) entry which is preliminary data.</text>
</comment>
<dbReference type="PIRSF" id="PIRSF005962">
    <property type="entry name" value="Pept_M20D_amidohydro"/>
    <property type="match status" value="1"/>
</dbReference>
<dbReference type="InterPro" id="IPR036264">
    <property type="entry name" value="Bact_exopeptidase_dim_dom"/>
</dbReference>
<evidence type="ECO:0000256" key="2">
    <source>
        <dbReference type="PIRSR" id="PIRSR005962-1"/>
    </source>
</evidence>
<keyword evidence="5" id="KW-1185">Reference proteome</keyword>
<dbReference type="GO" id="GO:0050118">
    <property type="term" value="F:N-acetyldiaminopimelate deacetylase activity"/>
    <property type="evidence" value="ECO:0007669"/>
    <property type="project" value="UniProtKB-ARBA"/>
</dbReference>